<proteinExistence type="predicted"/>
<evidence type="ECO:0000313" key="1">
    <source>
        <dbReference type="EMBL" id="KAL3962729.1"/>
    </source>
</evidence>
<comment type="caution">
    <text evidence="1">The sequence shown here is derived from an EMBL/GenBank/DDBJ whole genome shotgun (WGS) entry which is preliminary data.</text>
</comment>
<accession>A0ACC4E4Q5</accession>
<dbReference type="EMBL" id="JBGNUJ010000003">
    <property type="protein sequence ID" value="KAL3962729.1"/>
    <property type="molecule type" value="Genomic_DNA"/>
</dbReference>
<reference evidence="1" key="1">
    <citation type="submission" date="2024-12" db="EMBL/GenBank/DDBJ databases">
        <title>Comparative genomics and development of molecular markers within Purpureocillium lilacinum and among Purpureocillium species.</title>
        <authorList>
            <person name="Yeh Z.-Y."/>
            <person name="Ni N.-T."/>
            <person name="Lo P.-H."/>
            <person name="Mushyakhwo K."/>
            <person name="Lin C.-F."/>
            <person name="Nai Y.-S."/>
        </authorList>
    </citation>
    <scope>NUCLEOTIDE SEQUENCE</scope>
    <source>
        <strain evidence="1">NCHU-NPUST-175</strain>
    </source>
</reference>
<sequence>MRLATGLAVGRSRREEGSCCLDGAGCGRVVGGEPMALGAALEDCSDIEERDEEDWARKDAFFSSEWCSASLDASSFMTSCVSAPATKWCSSRSGSASNSPPRMLSTSKPSSSSSESGISDKPPAAFFGDLFLVLLGDMLARPTTELPPSSVLSSRPSREGPFVGVFAVDGPEF</sequence>
<organism evidence="1 2">
    <name type="scientific">Purpureocillium lilacinum</name>
    <name type="common">Paecilomyces lilacinus</name>
    <dbReference type="NCBI Taxonomy" id="33203"/>
    <lineage>
        <taxon>Eukaryota</taxon>
        <taxon>Fungi</taxon>
        <taxon>Dikarya</taxon>
        <taxon>Ascomycota</taxon>
        <taxon>Pezizomycotina</taxon>
        <taxon>Sordariomycetes</taxon>
        <taxon>Hypocreomycetidae</taxon>
        <taxon>Hypocreales</taxon>
        <taxon>Ophiocordycipitaceae</taxon>
        <taxon>Purpureocillium</taxon>
    </lineage>
</organism>
<name>A0ACC4E4Q5_PURLI</name>
<evidence type="ECO:0000313" key="2">
    <source>
        <dbReference type="Proteomes" id="UP001638806"/>
    </source>
</evidence>
<protein>
    <submittedName>
        <fullName evidence="1">Uncharacterized protein</fullName>
    </submittedName>
</protein>
<keyword evidence="2" id="KW-1185">Reference proteome</keyword>
<gene>
    <name evidence="1" type="ORF">ACCO45_004252</name>
</gene>
<dbReference type="Proteomes" id="UP001638806">
    <property type="component" value="Unassembled WGS sequence"/>
</dbReference>